<feature type="binding site" evidence="1">
    <location>
        <position position="205"/>
    </location>
    <ligand>
        <name>Mg(2+)</name>
        <dbReference type="ChEBI" id="CHEBI:18420"/>
        <label>1</label>
    </ligand>
</feature>
<feature type="binding site" evidence="1">
    <location>
        <position position="204"/>
    </location>
    <ligand>
        <name>Mg(2+)</name>
        <dbReference type="ChEBI" id="CHEBI:18420"/>
        <label>1</label>
    </ligand>
</feature>
<name>D2VPB4_NAEGR</name>
<dbReference type="GeneID" id="8850695"/>
<sequence length="524" mass="58864">MGNTQQSKPGGHSSMKGISSSTSVSNKSNSEVPPSQKSKLPLENIITCFNVEEGPLFISKEARNYKASSINGDNSGANVVNADQNEENNNEDHLLSEELLLLSEYKKTITERVKRFYLDESVMGVEEERAFACLLGLMIGDACGAPQEFSWYKVPPKVSSESEWLVDKIWKQDKEFFELTSMNDEHVWKKPHHNKFFLKVGQFTDDSSMALCVMDTLVQKVIDEIHQRECLNAEQNNENSFNFDGREMRLRFLNWVYFGYNNTFGKDDSTPGYGSSCGLGSNVRSSIVEFMKDPKSELTNAGDLNTSGNGSIMRLAPVPIFCLKLVESLDNTEQVESALRMAHKHSKTTHQGDEAAELCRLMTFIIINAAKAAHSMKPLEIKKHIFDLLESGKFQSTVESVNCLVKSQVENGNVEARNWNWKDLNYQYCPERAEKDKGYIGSYAMDAMAMALHNLAFTDSFEDAILLTANIAGDSDTVSAIVGQMAGAIYGLKAVPLDWIEKVLFWDYNEDILLRLSIIYNHNF</sequence>
<feature type="binding site" evidence="1">
    <location>
        <position position="476"/>
    </location>
    <ligand>
        <name>Mg(2+)</name>
        <dbReference type="ChEBI" id="CHEBI:18420"/>
        <label>1</label>
    </ligand>
</feature>
<evidence type="ECO:0000256" key="1">
    <source>
        <dbReference type="PIRSR" id="PIRSR605502-1"/>
    </source>
</evidence>
<dbReference type="PANTHER" id="PTHR16222:SF12">
    <property type="entry name" value="ADP-RIBOSYLGLYCOHYDROLASE-RELATED"/>
    <property type="match status" value="1"/>
</dbReference>
<dbReference type="InterPro" id="IPR050792">
    <property type="entry name" value="ADP-ribosylglycohydrolase"/>
</dbReference>
<feature type="binding site" evidence="1">
    <location>
        <position position="477"/>
    </location>
    <ligand>
        <name>Mg(2+)</name>
        <dbReference type="ChEBI" id="CHEBI:18420"/>
        <label>1</label>
    </ligand>
</feature>
<feature type="region of interest" description="Disordered" evidence="2">
    <location>
        <begin position="1"/>
        <end position="37"/>
    </location>
</feature>
<dbReference type="VEuPathDB" id="AmoebaDB:NAEGRDRAFT_70795"/>
<dbReference type="Pfam" id="PF03747">
    <property type="entry name" value="ADP_ribosyl_GH"/>
    <property type="match status" value="1"/>
</dbReference>
<feature type="compositionally biased region" description="Low complexity" evidence="2">
    <location>
        <begin position="19"/>
        <end position="30"/>
    </location>
</feature>
<dbReference type="OrthoDB" id="2021138at2759"/>
<dbReference type="PANTHER" id="PTHR16222">
    <property type="entry name" value="ADP-RIBOSYLGLYCOHYDROLASE"/>
    <property type="match status" value="1"/>
</dbReference>
<feature type="binding site" evidence="1">
    <location>
        <position position="474"/>
    </location>
    <ligand>
        <name>Mg(2+)</name>
        <dbReference type="ChEBI" id="CHEBI:18420"/>
        <label>1</label>
    </ligand>
</feature>
<keyword evidence="1" id="KW-0479">Metal-binding</keyword>
<reference evidence="3 4" key="1">
    <citation type="journal article" date="2010" name="Cell">
        <title>The genome of Naegleria gruberi illuminates early eukaryotic versatility.</title>
        <authorList>
            <person name="Fritz-Laylin L.K."/>
            <person name="Prochnik S.E."/>
            <person name="Ginger M.L."/>
            <person name="Dacks J.B."/>
            <person name="Carpenter M.L."/>
            <person name="Field M.C."/>
            <person name="Kuo A."/>
            <person name="Paredez A."/>
            <person name="Chapman J."/>
            <person name="Pham J."/>
            <person name="Shu S."/>
            <person name="Neupane R."/>
            <person name="Cipriano M."/>
            <person name="Mancuso J."/>
            <person name="Tu H."/>
            <person name="Salamov A."/>
            <person name="Lindquist E."/>
            <person name="Shapiro H."/>
            <person name="Lucas S."/>
            <person name="Grigoriev I.V."/>
            <person name="Cande W.Z."/>
            <person name="Fulton C."/>
            <person name="Rokhsar D.S."/>
            <person name="Dawson S.C."/>
        </authorList>
    </citation>
    <scope>NUCLEOTIDE SEQUENCE [LARGE SCALE GENOMIC DNA]</scope>
    <source>
        <strain evidence="3 4">NEG-M</strain>
    </source>
</reference>
<keyword evidence="1" id="KW-0460">Magnesium</keyword>
<dbReference type="AlphaFoldDB" id="D2VPB4"/>
<accession>D2VPB4</accession>
<dbReference type="SUPFAM" id="SSF101478">
    <property type="entry name" value="ADP-ribosylglycohydrolase"/>
    <property type="match status" value="1"/>
</dbReference>
<evidence type="ECO:0000313" key="4">
    <source>
        <dbReference type="Proteomes" id="UP000006671"/>
    </source>
</evidence>
<keyword evidence="4" id="KW-1185">Reference proteome</keyword>
<dbReference type="Proteomes" id="UP000006671">
    <property type="component" value="Unassembled WGS sequence"/>
</dbReference>
<dbReference type="EMBL" id="GG738886">
    <property type="protein sequence ID" value="EFC41327.1"/>
    <property type="molecule type" value="Genomic_DNA"/>
</dbReference>
<dbReference type="GO" id="GO:0046872">
    <property type="term" value="F:metal ion binding"/>
    <property type="evidence" value="ECO:0007669"/>
    <property type="project" value="UniProtKB-KW"/>
</dbReference>
<gene>
    <name evidence="3" type="ORF">NAEGRDRAFT_70795</name>
</gene>
<comment type="cofactor">
    <cofactor evidence="1">
        <name>Mg(2+)</name>
        <dbReference type="ChEBI" id="CHEBI:18420"/>
    </cofactor>
    <text evidence="1">Binds 2 magnesium ions per subunit.</text>
</comment>
<dbReference type="KEGG" id="ngr:NAEGRDRAFT_70795"/>
<proteinExistence type="predicted"/>
<dbReference type="RefSeq" id="XP_002674071.1">
    <property type="nucleotide sequence ID" value="XM_002674025.1"/>
</dbReference>
<feature type="binding site" evidence="1">
    <location>
        <position position="206"/>
    </location>
    <ligand>
        <name>Mg(2+)</name>
        <dbReference type="ChEBI" id="CHEBI:18420"/>
        <label>1</label>
    </ligand>
</feature>
<protein>
    <submittedName>
        <fullName evidence="3">Predicted protein</fullName>
    </submittedName>
</protein>
<evidence type="ECO:0000313" key="3">
    <source>
        <dbReference type="EMBL" id="EFC41327.1"/>
    </source>
</evidence>
<evidence type="ECO:0000256" key="2">
    <source>
        <dbReference type="SAM" id="MobiDB-lite"/>
    </source>
</evidence>
<dbReference type="InterPro" id="IPR005502">
    <property type="entry name" value="Ribosyl_crysJ1"/>
</dbReference>
<dbReference type="InterPro" id="IPR036705">
    <property type="entry name" value="Ribosyl_crysJ1_sf"/>
</dbReference>
<dbReference type="Gene3D" id="1.10.4080.10">
    <property type="entry name" value="ADP-ribosylation/Crystallin J1"/>
    <property type="match status" value="1"/>
</dbReference>
<organism evidence="4">
    <name type="scientific">Naegleria gruberi</name>
    <name type="common">Amoeba</name>
    <dbReference type="NCBI Taxonomy" id="5762"/>
    <lineage>
        <taxon>Eukaryota</taxon>
        <taxon>Discoba</taxon>
        <taxon>Heterolobosea</taxon>
        <taxon>Tetramitia</taxon>
        <taxon>Eutetramitia</taxon>
        <taxon>Vahlkampfiidae</taxon>
        <taxon>Naegleria</taxon>
    </lineage>
</organism>
<dbReference type="InParanoid" id="D2VPB4"/>
<dbReference type="OMA" id="RAYKLFN"/>